<dbReference type="EMBL" id="OW240914">
    <property type="protein sequence ID" value="CAH2275924.1"/>
    <property type="molecule type" value="Genomic_DNA"/>
</dbReference>
<dbReference type="InterPro" id="IPR042566">
    <property type="entry name" value="L1_C"/>
</dbReference>
<evidence type="ECO:0000256" key="2">
    <source>
        <dbReference type="SAM" id="MobiDB-lite"/>
    </source>
</evidence>
<organism evidence="3 4">
    <name type="scientific">Pelobates cultripes</name>
    <name type="common">Western spadefoot toad</name>
    <dbReference type="NCBI Taxonomy" id="61616"/>
    <lineage>
        <taxon>Eukaryota</taxon>
        <taxon>Metazoa</taxon>
        <taxon>Chordata</taxon>
        <taxon>Craniata</taxon>
        <taxon>Vertebrata</taxon>
        <taxon>Euteleostomi</taxon>
        <taxon>Amphibia</taxon>
        <taxon>Batrachia</taxon>
        <taxon>Anura</taxon>
        <taxon>Pelobatoidea</taxon>
        <taxon>Pelobatidae</taxon>
        <taxon>Pelobates</taxon>
    </lineage>
</organism>
<dbReference type="Gene3D" id="3.30.70.1820">
    <property type="entry name" value="L1 transposable element, RRM domain"/>
    <property type="match status" value="1"/>
</dbReference>
<comment type="similarity">
    <text evidence="1">Belongs to the transposase 22 family.</text>
</comment>
<dbReference type="PANTHER" id="PTHR11505">
    <property type="entry name" value="L1 TRANSPOSABLE ELEMENT-RELATED"/>
    <property type="match status" value="1"/>
</dbReference>
<feature type="region of interest" description="Disordered" evidence="2">
    <location>
        <begin position="296"/>
        <end position="318"/>
    </location>
</feature>
<feature type="region of interest" description="Disordered" evidence="2">
    <location>
        <begin position="1"/>
        <end position="58"/>
    </location>
</feature>
<keyword evidence="4" id="KW-1185">Reference proteome</keyword>
<gene>
    <name evidence="3" type="ORF">PECUL_23A014832</name>
</gene>
<evidence type="ECO:0000256" key="1">
    <source>
        <dbReference type="ARBA" id="ARBA00061640"/>
    </source>
</evidence>
<protein>
    <submittedName>
        <fullName evidence="3">Uncharacterized protein</fullName>
    </submittedName>
</protein>
<reference evidence="3" key="1">
    <citation type="submission" date="2022-03" db="EMBL/GenBank/DDBJ databases">
        <authorList>
            <person name="Alioto T."/>
            <person name="Alioto T."/>
            <person name="Gomez Garrido J."/>
        </authorList>
    </citation>
    <scope>NUCLEOTIDE SEQUENCE</scope>
</reference>
<sequence length="318" mass="35725">MTTKSSKKLKQKTIDSHLSSQQPEHSGDQDGVGPHGSPTHEAEGEDSQSYHSSEASIPTTNASVSTMLDKLKSALFSDLQRIAADIRADIQVIGDRTAHLEENTEGILTAHNELADAHTALENKVKYLEGKIADNEDRDRRNNIRIRGIPENVSPQDLTHYVQKLFKSLIPSMTDADLRLDRTHRLPKPRHLPATIPRDVITRLHYFTVKDQIMQTSRLNPSLPEEYTDIKLFIDLSAATMTKRRSFTSITTALRNANILYKWGFPTKLLVKRNGADRTILTPEDGIQILEDWNIPIPASQSGKQKSDTPPPRKMARD</sequence>
<evidence type="ECO:0000313" key="3">
    <source>
        <dbReference type="EMBL" id="CAH2275924.1"/>
    </source>
</evidence>
<feature type="compositionally biased region" description="Pro residues" evidence="2">
    <location>
        <begin position="309"/>
        <end position="318"/>
    </location>
</feature>
<dbReference type="FunFam" id="3.30.70.1820:FF:000002">
    <property type="entry name" value="LINE-1 retrotransposable element ORF1 protein"/>
    <property type="match status" value="1"/>
</dbReference>
<feature type="compositionally biased region" description="Basic residues" evidence="2">
    <location>
        <begin position="1"/>
        <end position="11"/>
    </location>
</feature>
<proteinExistence type="inferred from homology"/>
<name>A0AAD1RPY6_PELCU</name>
<feature type="compositionally biased region" description="Polar residues" evidence="2">
    <location>
        <begin position="47"/>
        <end position="58"/>
    </location>
</feature>
<dbReference type="Proteomes" id="UP001295444">
    <property type="component" value="Chromosome 03"/>
</dbReference>
<accession>A0AAD1RPY6</accession>
<dbReference type="InterPro" id="IPR004244">
    <property type="entry name" value="Transposase_22"/>
</dbReference>
<evidence type="ECO:0000313" key="4">
    <source>
        <dbReference type="Proteomes" id="UP001295444"/>
    </source>
</evidence>
<dbReference type="Gene3D" id="3.30.250.20">
    <property type="entry name" value="L1 transposable element, C-terminal domain"/>
    <property type="match status" value="1"/>
</dbReference>
<dbReference type="AlphaFoldDB" id="A0AAD1RPY6"/>